<reference evidence="2 3" key="1">
    <citation type="submission" date="2018-06" db="EMBL/GenBank/DDBJ databases">
        <title>Streptomyces reniochalinae sp. nov. and Streptomyces diacarnus sp. nov. from marine sponges.</title>
        <authorList>
            <person name="Li L."/>
        </authorList>
    </citation>
    <scope>NUCLEOTIDE SEQUENCE [LARGE SCALE GENOMIC DNA]</scope>
    <source>
        <strain evidence="2 3">LHW51701</strain>
    </source>
</reference>
<organism evidence="2 3">
    <name type="scientific">Streptomyces diacarni</name>
    <dbReference type="NCBI Taxonomy" id="2800381"/>
    <lineage>
        <taxon>Bacteria</taxon>
        <taxon>Bacillati</taxon>
        <taxon>Actinomycetota</taxon>
        <taxon>Actinomycetes</taxon>
        <taxon>Kitasatosporales</taxon>
        <taxon>Streptomycetaceae</taxon>
        <taxon>Streptomyces</taxon>
    </lineage>
</organism>
<protein>
    <submittedName>
        <fullName evidence="2">Uncharacterized protein</fullName>
    </submittedName>
</protein>
<accession>A0A367EMV1</accession>
<feature type="compositionally biased region" description="Low complexity" evidence="1">
    <location>
        <begin position="34"/>
        <end position="54"/>
    </location>
</feature>
<feature type="compositionally biased region" description="Basic residues" evidence="1">
    <location>
        <begin position="15"/>
        <end position="27"/>
    </location>
</feature>
<proteinExistence type="predicted"/>
<keyword evidence="3" id="KW-1185">Reference proteome</keyword>
<feature type="compositionally biased region" description="Gly residues" evidence="1">
    <location>
        <begin position="55"/>
        <end position="65"/>
    </location>
</feature>
<gene>
    <name evidence="2" type="ORF">DTL70_21890</name>
</gene>
<evidence type="ECO:0000313" key="2">
    <source>
        <dbReference type="EMBL" id="RCG19438.1"/>
    </source>
</evidence>
<dbReference type="EMBL" id="QOIN01000048">
    <property type="protein sequence ID" value="RCG19438.1"/>
    <property type="molecule type" value="Genomic_DNA"/>
</dbReference>
<sequence>MSASGAGRACPVRPPRPRPLPRLRRPRGAGGRRGTALPPTVRRPLARVRPPGRGAPCGAGGPRPG</sequence>
<evidence type="ECO:0000256" key="1">
    <source>
        <dbReference type="SAM" id="MobiDB-lite"/>
    </source>
</evidence>
<comment type="caution">
    <text evidence="2">The sequence shown here is derived from an EMBL/GenBank/DDBJ whole genome shotgun (WGS) entry which is preliminary data.</text>
</comment>
<evidence type="ECO:0000313" key="3">
    <source>
        <dbReference type="Proteomes" id="UP000252914"/>
    </source>
</evidence>
<name>A0A367EMV1_9ACTN</name>
<dbReference type="Proteomes" id="UP000252914">
    <property type="component" value="Unassembled WGS sequence"/>
</dbReference>
<feature type="compositionally biased region" description="Low complexity" evidence="1">
    <location>
        <begin position="1"/>
        <end position="11"/>
    </location>
</feature>
<dbReference type="AlphaFoldDB" id="A0A367EMV1"/>
<feature type="region of interest" description="Disordered" evidence="1">
    <location>
        <begin position="1"/>
        <end position="65"/>
    </location>
</feature>